<dbReference type="InterPro" id="IPR037523">
    <property type="entry name" value="VOC_core"/>
</dbReference>
<name>A0A4Q2JQR6_9MICO</name>
<dbReference type="Gene3D" id="3.10.180.10">
    <property type="entry name" value="2,3-Dihydroxybiphenyl 1,2-Dioxygenase, domain 1"/>
    <property type="match status" value="2"/>
</dbReference>
<keyword evidence="3" id="KW-1185">Reference proteome</keyword>
<organism evidence="2 3">
    <name type="scientific">Agromyces fucosus</name>
    <dbReference type="NCBI Taxonomy" id="41985"/>
    <lineage>
        <taxon>Bacteria</taxon>
        <taxon>Bacillati</taxon>
        <taxon>Actinomycetota</taxon>
        <taxon>Actinomycetes</taxon>
        <taxon>Micrococcales</taxon>
        <taxon>Microbacteriaceae</taxon>
        <taxon>Agromyces</taxon>
    </lineage>
</organism>
<dbReference type="GO" id="GO:0051213">
    <property type="term" value="F:dioxygenase activity"/>
    <property type="evidence" value="ECO:0007669"/>
    <property type="project" value="UniProtKB-KW"/>
</dbReference>
<dbReference type="OrthoDB" id="317332at2"/>
<dbReference type="InterPro" id="IPR050383">
    <property type="entry name" value="GlyoxalaseI/FosfomycinResist"/>
</dbReference>
<evidence type="ECO:0000313" key="3">
    <source>
        <dbReference type="Proteomes" id="UP000292935"/>
    </source>
</evidence>
<evidence type="ECO:0000259" key="1">
    <source>
        <dbReference type="PROSITE" id="PS51819"/>
    </source>
</evidence>
<gene>
    <name evidence="2" type="ORF">ESP57_02025</name>
</gene>
<dbReference type="Pfam" id="PF00903">
    <property type="entry name" value="Glyoxalase"/>
    <property type="match status" value="2"/>
</dbReference>
<dbReference type="PANTHER" id="PTHR21366:SF19">
    <property type="entry name" value="METAPYROCATECHASE"/>
    <property type="match status" value="1"/>
</dbReference>
<keyword evidence="2" id="KW-0560">Oxidoreductase</keyword>
<reference evidence="2 3" key="1">
    <citation type="submission" date="2019-01" db="EMBL/GenBank/DDBJ databases">
        <authorList>
            <person name="Li J."/>
        </authorList>
    </citation>
    <scope>NUCLEOTIDE SEQUENCE [LARGE SCALE GENOMIC DNA]</scope>
    <source>
        <strain evidence="2 3">CCUG 35506</strain>
    </source>
</reference>
<dbReference type="PANTHER" id="PTHR21366">
    <property type="entry name" value="GLYOXALASE FAMILY PROTEIN"/>
    <property type="match status" value="1"/>
</dbReference>
<comment type="caution">
    <text evidence="2">The sequence shown here is derived from an EMBL/GenBank/DDBJ whole genome shotgun (WGS) entry which is preliminary data.</text>
</comment>
<sequence length="344" mass="38157">MIKLLSHLAHVEIAAPDPAASVAFYERLVGVRAIASEGGKTYLRSWGDYYDYSLVISHGAEPALVEMAWRTTSDEALDEAARRIEAAGVTGVWHDSGFGHGRSYTFTGPFGHTMKLFWDVDKYRGEGEFASVFPDRPERRSRHAVGPRSLDHVTVAARDVRGFAEWYRDVLGFRIMAYTVLDEAPVTVFGVITTNEKSHDLGVVLDTSQRAGRVNHYAYWVDTREDLLQAADVLMENGVAMEYGPSIHGIGEQNFLYFRDPSGMRVEVNTGGYRNYVPDWEPNDWKPSQGSNNLYRNGAMPMSMTESFPPDAAPSATEEGLHPDTAEVIIADALANPYAKQGRG</sequence>
<feature type="domain" description="VOC" evidence="1">
    <location>
        <begin position="7"/>
        <end position="119"/>
    </location>
</feature>
<accession>A0A4Q2JQR6</accession>
<dbReference type="AlphaFoldDB" id="A0A4Q2JQR6"/>
<dbReference type="InterPro" id="IPR004360">
    <property type="entry name" value="Glyas_Fos-R_dOase_dom"/>
</dbReference>
<dbReference type="PROSITE" id="PS51819">
    <property type="entry name" value="VOC"/>
    <property type="match status" value="2"/>
</dbReference>
<dbReference type="RefSeq" id="WP_056009080.1">
    <property type="nucleotide sequence ID" value="NZ_SDPO01000001.1"/>
</dbReference>
<dbReference type="Proteomes" id="UP000292935">
    <property type="component" value="Unassembled WGS sequence"/>
</dbReference>
<evidence type="ECO:0000313" key="2">
    <source>
        <dbReference type="EMBL" id="RXZ50611.1"/>
    </source>
</evidence>
<keyword evidence="2" id="KW-0223">Dioxygenase</keyword>
<protein>
    <submittedName>
        <fullName evidence="2">Catechol 1,2-dioxygenase</fullName>
    </submittedName>
</protein>
<dbReference type="EMBL" id="SDPO01000001">
    <property type="protein sequence ID" value="RXZ50611.1"/>
    <property type="molecule type" value="Genomic_DNA"/>
</dbReference>
<feature type="domain" description="VOC" evidence="1">
    <location>
        <begin position="149"/>
        <end position="271"/>
    </location>
</feature>
<dbReference type="InterPro" id="IPR029068">
    <property type="entry name" value="Glyas_Bleomycin-R_OHBP_Dase"/>
</dbReference>
<proteinExistence type="predicted"/>
<dbReference type="SUPFAM" id="SSF54593">
    <property type="entry name" value="Glyoxalase/Bleomycin resistance protein/Dihydroxybiphenyl dioxygenase"/>
    <property type="match status" value="1"/>
</dbReference>